<accession>A0A6G0W816</accession>
<feature type="compositionally biased region" description="Basic and acidic residues" evidence="1">
    <location>
        <begin position="81"/>
        <end position="90"/>
    </location>
</feature>
<evidence type="ECO:0000256" key="1">
    <source>
        <dbReference type="SAM" id="MobiDB-lite"/>
    </source>
</evidence>
<dbReference type="AlphaFoldDB" id="A0A6G0W816"/>
<reference evidence="2 3" key="1">
    <citation type="submission" date="2019-07" db="EMBL/GenBank/DDBJ databases">
        <title>Genomics analysis of Aphanomyces spp. identifies a new class of oomycete effector associated with host adaptation.</title>
        <authorList>
            <person name="Gaulin E."/>
        </authorList>
    </citation>
    <scope>NUCLEOTIDE SEQUENCE [LARGE SCALE GENOMIC DNA]</scope>
    <source>
        <strain evidence="2 3">ATCC 201684</strain>
    </source>
</reference>
<name>A0A6G0W816_9STRA</name>
<protein>
    <submittedName>
        <fullName evidence="2">Uncharacterized protein</fullName>
    </submittedName>
</protein>
<keyword evidence="3" id="KW-1185">Reference proteome</keyword>
<gene>
    <name evidence="2" type="ORF">Ae201684_017747</name>
</gene>
<proteinExistence type="predicted"/>
<sequence length="102" mass="11969">MIDDKHTYIKSVPMTYLFYSRRRQTVFATRHTERIRIANYIHVFGVSSYQLCLLLESNAQLHWNQPCRRRRNRLGLSGLKPKSELGKADEAITTPIAKHTRP</sequence>
<dbReference type="Proteomes" id="UP000481153">
    <property type="component" value="Unassembled WGS sequence"/>
</dbReference>
<feature type="region of interest" description="Disordered" evidence="1">
    <location>
        <begin position="74"/>
        <end position="102"/>
    </location>
</feature>
<organism evidence="2 3">
    <name type="scientific">Aphanomyces euteiches</name>
    <dbReference type="NCBI Taxonomy" id="100861"/>
    <lineage>
        <taxon>Eukaryota</taxon>
        <taxon>Sar</taxon>
        <taxon>Stramenopiles</taxon>
        <taxon>Oomycota</taxon>
        <taxon>Saprolegniomycetes</taxon>
        <taxon>Saprolegniales</taxon>
        <taxon>Verrucalvaceae</taxon>
        <taxon>Aphanomyces</taxon>
    </lineage>
</organism>
<dbReference type="EMBL" id="VJMJ01000310">
    <property type="protein sequence ID" value="KAF0723307.1"/>
    <property type="molecule type" value="Genomic_DNA"/>
</dbReference>
<evidence type="ECO:0000313" key="3">
    <source>
        <dbReference type="Proteomes" id="UP000481153"/>
    </source>
</evidence>
<evidence type="ECO:0000313" key="2">
    <source>
        <dbReference type="EMBL" id="KAF0723307.1"/>
    </source>
</evidence>
<comment type="caution">
    <text evidence="2">The sequence shown here is derived from an EMBL/GenBank/DDBJ whole genome shotgun (WGS) entry which is preliminary data.</text>
</comment>